<accession>A0A0J8VA17</accession>
<gene>
    <name evidence="1" type="ORF">C9I94_17675</name>
</gene>
<keyword evidence="2" id="KW-1185">Reference proteome</keyword>
<proteinExistence type="predicted"/>
<dbReference type="AlphaFoldDB" id="A0A0J8VA17"/>
<dbReference type="Proteomes" id="UP000240481">
    <property type="component" value="Unassembled WGS sequence"/>
</dbReference>
<name>A0A0J8VA17_9GAMM</name>
<protein>
    <submittedName>
        <fullName evidence="1">Uncharacterized protein</fullName>
    </submittedName>
</protein>
<comment type="caution">
    <text evidence="1">The sequence shown here is derived from an EMBL/GenBank/DDBJ whole genome shotgun (WGS) entry which is preliminary data.</text>
</comment>
<evidence type="ECO:0000313" key="2">
    <source>
        <dbReference type="Proteomes" id="UP000240481"/>
    </source>
</evidence>
<reference evidence="1 2" key="1">
    <citation type="submission" date="2018-01" db="EMBL/GenBank/DDBJ databases">
        <title>Whole genome sequencing of Histamine producing bacteria.</title>
        <authorList>
            <person name="Butler K."/>
        </authorList>
    </citation>
    <scope>NUCLEOTIDE SEQUENCE [LARGE SCALE GENOMIC DNA]</scope>
    <source>
        <strain evidence="1 2">DSM 24669</strain>
    </source>
</reference>
<sequence length="70" mass="7974">MVQTKSVLLHQTRGRAITFIGRGEKRKLFTAEEKYKVKTDAMDWRLDARGIADSLVGKTISEIQFLVSSF</sequence>
<evidence type="ECO:0000313" key="1">
    <source>
        <dbReference type="EMBL" id="PSW23009.1"/>
    </source>
</evidence>
<dbReference type="EMBL" id="PYLZ01000010">
    <property type="protein sequence ID" value="PSW23009.1"/>
    <property type="molecule type" value="Genomic_DNA"/>
</dbReference>
<organism evidence="1 2">
    <name type="scientific">Photobacterium swingsii</name>
    <dbReference type="NCBI Taxonomy" id="680026"/>
    <lineage>
        <taxon>Bacteria</taxon>
        <taxon>Pseudomonadati</taxon>
        <taxon>Pseudomonadota</taxon>
        <taxon>Gammaproteobacteria</taxon>
        <taxon>Vibrionales</taxon>
        <taxon>Vibrionaceae</taxon>
        <taxon>Photobacterium</taxon>
    </lineage>
</organism>